<dbReference type="OrthoDB" id="7630456at2"/>
<accession>A0A4Q9GE34</accession>
<dbReference type="InterPro" id="IPR053745">
    <property type="entry name" value="Viral_Tail_Comp_sf"/>
</dbReference>
<dbReference type="RefSeq" id="WP_131004153.1">
    <property type="nucleotide sequence ID" value="NZ_JBHSZR010000009.1"/>
</dbReference>
<dbReference type="Gene3D" id="3.30.2000.30">
    <property type="match status" value="1"/>
</dbReference>
<proteinExistence type="predicted"/>
<protein>
    <submittedName>
        <fullName evidence="1">DUF3168 domain-containing protein</fullName>
    </submittedName>
</protein>
<dbReference type="Pfam" id="PF11367">
    <property type="entry name" value="Tail_completion_gp17"/>
    <property type="match status" value="1"/>
</dbReference>
<name>A0A4Q9GE34_9HYPH</name>
<keyword evidence="2" id="KW-1185">Reference proteome</keyword>
<organism evidence="1 2">
    <name type="scientific">Hansschlegelia quercus</name>
    <dbReference type="NCBI Taxonomy" id="2528245"/>
    <lineage>
        <taxon>Bacteria</taxon>
        <taxon>Pseudomonadati</taxon>
        <taxon>Pseudomonadota</taxon>
        <taxon>Alphaproteobacteria</taxon>
        <taxon>Hyphomicrobiales</taxon>
        <taxon>Methylopilaceae</taxon>
        <taxon>Hansschlegelia</taxon>
    </lineage>
</organism>
<dbReference type="InterPro" id="IPR021508">
    <property type="entry name" value="Gp17-like"/>
</dbReference>
<reference evidence="1 2" key="1">
    <citation type="submission" date="2019-02" db="EMBL/GenBank/DDBJ databases">
        <title>Hansschlegelia quercus sp. nov., a novel methylotrophic bacterium from buds of oak (Quercus robur L.).</title>
        <authorList>
            <person name="Agafonova N.V."/>
            <person name="Kaparullina E.N."/>
            <person name="Grouzdev D.S."/>
            <person name="Doronina N.V."/>
        </authorList>
    </citation>
    <scope>NUCLEOTIDE SEQUENCE [LARGE SCALE GENOMIC DNA]</scope>
    <source>
        <strain evidence="1 2">Dub</strain>
    </source>
</reference>
<gene>
    <name evidence="1" type="ORF">EYR15_13870</name>
</gene>
<evidence type="ECO:0000313" key="2">
    <source>
        <dbReference type="Proteomes" id="UP000291613"/>
    </source>
</evidence>
<sequence>MSAASLALRIALRQRLIGDAALSALLGGPRIYDEPPRGAAPPYVALGVAVARDLSGDLAPAEEHELAVEIWSREGGLSEALKAADRLARAADGPALALTGHRVASFDWIATEAAKIAEDGLRRATVTFRAVTEPAE</sequence>
<evidence type="ECO:0000313" key="1">
    <source>
        <dbReference type="EMBL" id="TBN48669.1"/>
    </source>
</evidence>
<dbReference type="AlphaFoldDB" id="A0A4Q9GE34"/>
<comment type="caution">
    <text evidence="1">The sequence shown here is derived from an EMBL/GenBank/DDBJ whole genome shotgun (WGS) entry which is preliminary data.</text>
</comment>
<dbReference type="Proteomes" id="UP000291613">
    <property type="component" value="Unassembled WGS sequence"/>
</dbReference>
<dbReference type="EMBL" id="SIUB01000007">
    <property type="protein sequence ID" value="TBN48669.1"/>
    <property type="molecule type" value="Genomic_DNA"/>
</dbReference>